<comment type="caution">
    <text evidence="1">The sequence shown here is derived from an EMBL/GenBank/DDBJ whole genome shotgun (WGS) entry which is preliminary data.</text>
</comment>
<protein>
    <submittedName>
        <fullName evidence="1">Uncharacterized protein</fullName>
    </submittedName>
</protein>
<reference evidence="1" key="1">
    <citation type="submission" date="2021-05" db="EMBL/GenBank/DDBJ databases">
        <authorList>
            <person name="Pan Q."/>
            <person name="Jouanno E."/>
            <person name="Zahm M."/>
            <person name="Klopp C."/>
            <person name="Cabau C."/>
            <person name="Louis A."/>
            <person name="Berthelot C."/>
            <person name="Parey E."/>
            <person name="Roest Crollius H."/>
            <person name="Montfort J."/>
            <person name="Robinson-Rechavi M."/>
            <person name="Bouchez O."/>
            <person name="Lampietro C."/>
            <person name="Lopez Roques C."/>
            <person name="Donnadieu C."/>
            <person name="Postlethwait J."/>
            <person name="Bobe J."/>
            <person name="Dillon D."/>
            <person name="Chandos A."/>
            <person name="von Hippel F."/>
            <person name="Guiguen Y."/>
        </authorList>
    </citation>
    <scope>NUCLEOTIDE SEQUENCE</scope>
    <source>
        <strain evidence="1">YG-Jan2019</strain>
    </source>
</reference>
<dbReference type="EMBL" id="CM055745">
    <property type="protein sequence ID" value="KAJ7997823.1"/>
    <property type="molecule type" value="Genomic_DNA"/>
</dbReference>
<evidence type="ECO:0000313" key="2">
    <source>
        <dbReference type="Proteomes" id="UP001157502"/>
    </source>
</evidence>
<name>A0ACC2G244_DALPE</name>
<evidence type="ECO:0000313" key="1">
    <source>
        <dbReference type="EMBL" id="KAJ7997823.1"/>
    </source>
</evidence>
<keyword evidence="2" id="KW-1185">Reference proteome</keyword>
<dbReference type="Proteomes" id="UP001157502">
    <property type="component" value="Chromosome 18"/>
</dbReference>
<proteinExistence type="predicted"/>
<sequence length="111" mass="12457">MLRDSPVDEWWRGEMGGVVSGLDIAHPPSSSSIISYLGMFRQSAHPPSDCTADAVMRGSIHRDNRQSFCIPAGYWNRGVPLCSAPEKQRLMGTSERKHLWDDTCQIFRIPP</sequence>
<accession>A0ACC2G244</accession>
<gene>
    <name evidence="1" type="ORF">DPEC_G00216130</name>
</gene>
<organism evidence="1 2">
    <name type="scientific">Dallia pectoralis</name>
    <name type="common">Alaska blackfish</name>
    <dbReference type="NCBI Taxonomy" id="75939"/>
    <lineage>
        <taxon>Eukaryota</taxon>
        <taxon>Metazoa</taxon>
        <taxon>Chordata</taxon>
        <taxon>Craniata</taxon>
        <taxon>Vertebrata</taxon>
        <taxon>Euteleostomi</taxon>
        <taxon>Actinopterygii</taxon>
        <taxon>Neopterygii</taxon>
        <taxon>Teleostei</taxon>
        <taxon>Protacanthopterygii</taxon>
        <taxon>Esociformes</taxon>
        <taxon>Umbridae</taxon>
        <taxon>Dallia</taxon>
    </lineage>
</organism>